<sequence length="649" mass="71132">MPGRPDKTSGKSESQEPNLQQLRKKGLPAQTRKKEEKEELNPASNRSMFKNVSVLGRAERQSPEELNPGCGPTHTYKTSGTQKELVFKQGQRSCGGRNNKINPLGPENMAATLPEPTPLRARFLRTDHLERGSVGVSNPSCFRTTTISLPPPSLPLAPPLSAILLSCRSILWCKWVAMPKTQPQGRTLYSVLEGEGQCNAILSKNTKHPNYKLIRARLRIPVTELQADSCRAPGSHKREPGTAPFPPGHLLPFTVQIFVPEPDALGLVNIRTQDDKEDNANEQTKRSRSSSSAPRASISYFSVIELEKRICAHLSMGFPEVALNLGPVVLRWPPRRPKTMRITTSCRRAEIYGPVWLRDAVLPLRSTVPPPPNSTPRASSNWTVAPEVTPNRPFHRAFPPISRGLHSNPTTTLSVPEGIASNLVQCLLIHIYIGPEAHIPLQNSALFALDAAPDTAPARTRPYDAPPTPETPGGVQNPSNFAHTPIDRSIVSPHHIRRSHSSHAFAVRPRTCRNSAWGVFQRAAFLLAANETCSTPLGESAASLALITGCTSGLTAYRRVNITQLGSCACFVPDLRTDVYRLGGRVPNPAPENFCPNFWLSTGSKICPNYPPGPSNIFSSTAHKTVKELPKNAILPVCVLWEALQLRQE</sequence>
<name>A0AAD7FJJ5_MYCRO</name>
<feature type="region of interest" description="Disordered" evidence="1">
    <location>
        <begin position="1"/>
        <end position="113"/>
    </location>
</feature>
<proteinExistence type="predicted"/>
<dbReference type="EMBL" id="JARKIE010000551">
    <property type="protein sequence ID" value="KAJ7628295.1"/>
    <property type="molecule type" value="Genomic_DNA"/>
</dbReference>
<organism evidence="2 3">
    <name type="scientific">Mycena rosella</name>
    <name type="common">Pink bonnet</name>
    <name type="synonym">Agaricus rosellus</name>
    <dbReference type="NCBI Taxonomy" id="1033263"/>
    <lineage>
        <taxon>Eukaryota</taxon>
        <taxon>Fungi</taxon>
        <taxon>Dikarya</taxon>
        <taxon>Basidiomycota</taxon>
        <taxon>Agaricomycotina</taxon>
        <taxon>Agaricomycetes</taxon>
        <taxon>Agaricomycetidae</taxon>
        <taxon>Agaricales</taxon>
        <taxon>Marasmiineae</taxon>
        <taxon>Mycenaceae</taxon>
        <taxon>Mycena</taxon>
    </lineage>
</organism>
<protein>
    <submittedName>
        <fullName evidence="2">Uncharacterized protein</fullName>
    </submittedName>
</protein>
<dbReference type="Proteomes" id="UP001221757">
    <property type="component" value="Unassembled WGS sequence"/>
</dbReference>
<feature type="region of interest" description="Disordered" evidence="1">
    <location>
        <begin position="457"/>
        <end position="486"/>
    </location>
</feature>
<evidence type="ECO:0000256" key="1">
    <source>
        <dbReference type="SAM" id="MobiDB-lite"/>
    </source>
</evidence>
<reference evidence="2" key="1">
    <citation type="submission" date="2023-03" db="EMBL/GenBank/DDBJ databases">
        <title>Massive genome expansion in bonnet fungi (Mycena s.s.) driven by repeated elements and novel gene families across ecological guilds.</title>
        <authorList>
            <consortium name="Lawrence Berkeley National Laboratory"/>
            <person name="Harder C.B."/>
            <person name="Miyauchi S."/>
            <person name="Viragh M."/>
            <person name="Kuo A."/>
            <person name="Thoen E."/>
            <person name="Andreopoulos B."/>
            <person name="Lu D."/>
            <person name="Skrede I."/>
            <person name="Drula E."/>
            <person name="Henrissat B."/>
            <person name="Morin E."/>
            <person name="Kohler A."/>
            <person name="Barry K."/>
            <person name="LaButti K."/>
            <person name="Morin E."/>
            <person name="Salamov A."/>
            <person name="Lipzen A."/>
            <person name="Mereny Z."/>
            <person name="Hegedus B."/>
            <person name="Baldrian P."/>
            <person name="Stursova M."/>
            <person name="Weitz H."/>
            <person name="Taylor A."/>
            <person name="Grigoriev I.V."/>
            <person name="Nagy L.G."/>
            <person name="Martin F."/>
            <person name="Kauserud H."/>
        </authorList>
    </citation>
    <scope>NUCLEOTIDE SEQUENCE</scope>
    <source>
        <strain evidence="2">CBHHK067</strain>
    </source>
</reference>
<feature type="region of interest" description="Disordered" evidence="1">
    <location>
        <begin position="367"/>
        <end position="386"/>
    </location>
</feature>
<gene>
    <name evidence="2" type="ORF">B0H17DRAFT_1150697</name>
</gene>
<comment type="caution">
    <text evidence="2">The sequence shown here is derived from an EMBL/GenBank/DDBJ whole genome shotgun (WGS) entry which is preliminary data.</text>
</comment>
<evidence type="ECO:0000313" key="2">
    <source>
        <dbReference type="EMBL" id="KAJ7628295.1"/>
    </source>
</evidence>
<feature type="region of interest" description="Disordered" evidence="1">
    <location>
        <begin position="270"/>
        <end position="292"/>
    </location>
</feature>
<keyword evidence="3" id="KW-1185">Reference proteome</keyword>
<accession>A0AAD7FJJ5</accession>
<dbReference type="AlphaFoldDB" id="A0AAD7FJJ5"/>
<evidence type="ECO:0000313" key="3">
    <source>
        <dbReference type="Proteomes" id="UP001221757"/>
    </source>
</evidence>
<feature type="compositionally biased region" description="Basic and acidic residues" evidence="1">
    <location>
        <begin position="1"/>
        <end position="14"/>
    </location>
</feature>